<dbReference type="AlphaFoldDB" id="A0A6M0SJA1"/>
<name>A0A6M0SJA1_9CYAN</name>
<protein>
    <submittedName>
        <fullName evidence="2">Uncharacterized protein</fullName>
    </submittedName>
</protein>
<comment type="caution">
    <text evidence="2">The sequence shown here is derived from an EMBL/GenBank/DDBJ whole genome shotgun (WGS) entry which is preliminary data.</text>
</comment>
<reference evidence="2 3" key="1">
    <citation type="journal article" date="2020" name="Microb. Ecol.">
        <title>Ecogenomics of the Marine Benthic Filamentous Cyanobacterium Adonisia.</title>
        <authorList>
            <person name="Walter J.M."/>
            <person name="Coutinho F.H."/>
            <person name="Leomil L."/>
            <person name="Hargreaves P.I."/>
            <person name="Campeao M.E."/>
            <person name="Vieira V.V."/>
            <person name="Silva B.S."/>
            <person name="Fistarol G.O."/>
            <person name="Salomon P.S."/>
            <person name="Sawabe T."/>
            <person name="Mino S."/>
            <person name="Hosokawa M."/>
            <person name="Miyashita H."/>
            <person name="Maruyama F."/>
            <person name="van Verk M.C."/>
            <person name="Dutilh B.E."/>
            <person name="Thompson C.C."/>
            <person name="Thompson F.L."/>
        </authorList>
    </citation>
    <scope>NUCLEOTIDE SEQUENCE [LARGE SCALE GENOMIC DNA]</scope>
    <source>
        <strain evidence="2 3">CCMR0082</strain>
    </source>
</reference>
<dbReference type="RefSeq" id="WP_163671554.1">
    <property type="nucleotide sequence ID" value="NZ_QZCE01000002.1"/>
</dbReference>
<evidence type="ECO:0000313" key="3">
    <source>
        <dbReference type="Proteomes" id="UP000473574"/>
    </source>
</evidence>
<feature type="region of interest" description="Disordered" evidence="1">
    <location>
        <begin position="85"/>
        <end position="122"/>
    </location>
</feature>
<accession>A0A6M0SJA1</accession>
<dbReference type="Proteomes" id="UP000473574">
    <property type="component" value="Unassembled WGS sequence"/>
</dbReference>
<dbReference type="EMBL" id="QZCE01000002">
    <property type="protein sequence ID" value="NEZ68326.1"/>
    <property type="molecule type" value="Genomic_DNA"/>
</dbReference>
<evidence type="ECO:0000313" key="2">
    <source>
        <dbReference type="EMBL" id="NEZ68326.1"/>
    </source>
</evidence>
<organism evidence="2 3">
    <name type="scientific">Adonisia turfae CCMR0082</name>
    <dbReference type="NCBI Taxonomy" id="2304604"/>
    <lineage>
        <taxon>Bacteria</taxon>
        <taxon>Bacillati</taxon>
        <taxon>Cyanobacteriota</taxon>
        <taxon>Adonisia</taxon>
        <taxon>Adonisia turfae</taxon>
    </lineage>
</organism>
<evidence type="ECO:0000256" key="1">
    <source>
        <dbReference type="SAM" id="MobiDB-lite"/>
    </source>
</evidence>
<feature type="non-terminal residue" evidence="2">
    <location>
        <position position="122"/>
    </location>
</feature>
<proteinExistence type="predicted"/>
<sequence length="122" mass="13180">MLLLIVVGDVKAIKAVGAVLAVGAGGVLLNNQLQSEETREALEDFAQRCLETVTGGYNPDFDPNRPIWDNLPLPQVDWGEILQTPPVNPEDLYPGGFGEGPQPEIDDFVPPFPNMNDDLGVP</sequence>
<gene>
    <name evidence="2" type="ORF">D0962_37330</name>
</gene>